<dbReference type="InterPro" id="IPR050385">
    <property type="entry name" value="Archaeal_FAD_synthase"/>
</dbReference>
<dbReference type="InterPro" id="IPR004821">
    <property type="entry name" value="Cyt_trans-like"/>
</dbReference>
<sequence>MIGGHFDPLHDGHLSYINQAANYGNFLLCVVASDEQARLKKGQVNIPEMARAETMRAILRGLGIRHQVVVNHFDQGNLLSVEALKWWRPDILCRGGDKHFEDMPQEERAVCQELGIRIVHARLEVDRHGLGMMLL</sequence>
<dbReference type="EMBL" id="LAZR01019268">
    <property type="protein sequence ID" value="KKL93160.1"/>
    <property type="molecule type" value="Genomic_DNA"/>
</dbReference>
<comment type="caution">
    <text evidence="4">The sequence shown here is derived from an EMBL/GenBank/DDBJ whole genome shotgun (WGS) entry which is preliminary data.</text>
</comment>
<organism evidence="4">
    <name type="scientific">marine sediment metagenome</name>
    <dbReference type="NCBI Taxonomy" id="412755"/>
    <lineage>
        <taxon>unclassified sequences</taxon>
        <taxon>metagenomes</taxon>
        <taxon>ecological metagenomes</taxon>
    </lineage>
</organism>
<dbReference type="NCBIfam" id="TIGR00125">
    <property type="entry name" value="cyt_tran_rel"/>
    <property type="match status" value="1"/>
</dbReference>
<proteinExistence type="predicted"/>
<reference evidence="4" key="1">
    <citation type="journal article" date="2015" name="Nature">
        <title>Complex archaea that bridge the gap between prokaryotes and eukaryotes.</title>
        <authorList>
            <person name="Spang A."/>
            <person name="Saw J.H."/>
            <person name="Jorgensen S.L."/>
            <person name="Zaremba-Niedzwiedzka K."/>
            <person name="Martijn J."/>
            <person name="Lind A.E."/>
            <person name="van Eijk R."/>
            <person name="Schleper C."/>
            <person name="Guy L."/>
            <person name="Ettema T.J."/>
        </authorList>
    </citation>
    <scope>NUCLEOTIDE SEQUENCE</scope>
</reference>
<accession>A0A0F9IHA5</accession>
<name>A0A0F9IHA5_9ZZZZ</name>
<evidence type="ECO:0000256" key="1">
    <source>
        <dbReference type="ARBA" id="ARBA00022679"/>
    </source>
</evidence>
<protein>
    <recommendedName>
        <fullName evidence="3">Cytidyltransferase-like domain-containing protein</fullName>
    </recommendedName>
</protein>
<gene>
    <name evidence="4" type="ORF">LCGC14_1877470</name>
</gene>
<dbReference type="AlphaFoldDB" id="A0A0F9IHA5"/>
<dbReference type="GO" id="GO:0016779">
    <property type="term" value="F:nucleotidyltransferase activity"/>
    <property type="evidence" value="ECO:0007669"/>
    <property type="project" value="UniProtKB-KW"/>
</dbReference>
<dbReference type="SUPFAM" id="SSF52374">
    <property type="entry name" value="Nucleotidylyl transferase"/>
    <property type="match status" value="1"/>
</dbReference>
<keyword evidence="1" id="KW-0808">Transferase</keyword>
<evidence type="ECO:0000256" key="2">
    <source>
        <dbReference type="ARBA" id="ARBA00022695"/>
    </source>
</evidence>
<dbReference type="PANTHER" id="PTHR43793">
    <property type="entry name" value="FAD SYNTHASE"/>
    <property type="match status" value="1"/>
</dbReference>
<evidence type="ECO:0000313" key="4">
    <source>
        <dbReference type="EMBL" id="KKL93160.1"/>
    </source>
</evidence>
<dbReference type="InterPro" id="IPR014729">
    <property type="entry name" value="Rossmann-like_a/b/a_fold"/>
</dbReference>
<keyword evidence="2" id="KW-0548">Nucleotidyltransferase</keyword>
<dbReference type="PANTHER" id="PTHR43793:SF1">
    <property type="entry name" value="FAD SYNTHASE"/>
    <property type="match status" value="1"/>
</dbReference>
<dbReference type="Gene3D" id="3.40.50.620">
    <property type="entry name" value="HUPs"/>
    <property type="match status" value="1"/>
</dbReference>
<dbReference type="Pfam" id="PF01467">
    <property type="entry name" value="CTP_transf_like"/>
    <property type="match status" value="1"/>
</dbReference>
<evidence type="ECO:0000259" key="3">
    <source>
        <dbReference type="Pfam" id="PF01467"/>
    </source>
</evidence>
<feature type="domain" description="Cytidyltransferase-like" evidence="3">
    <location>
        <begin position="1"/>
        <end position="102"/>
    </location>
</feature>